<organism evidence="2 3">
    <name type="scientific">Priapulus caudatus</name>
    <name type="common">Priapulid worm</name>
    <dbReference type="NCBI Taxonomy" id="37621"/>
    <lineage>
        <taxon>Eukaryota</taxon>
        <taxon>Metazoa</taxon>
        <taxon>Ecdysozoa</taxon>
        <taxon>Scalidophora</taxon>
        <taxon>Priapulida</taxon>
        <taxon>Priapulimorpha</taxon>
        <taxon>Priapulimorphida</taxon>
        <taxon>Priapulidae</taxon>
        <taxon>Priapulus</taxon>
    </lineage>
</organism>
<dbReference type="Pfam" id="PF16065">
    <property type="entry name" value="DUF4807"/>
    <property type="match status" value="1"/>
</dbReference>
<dbReference type="RefSeq" id="XP_014675403.1">
    <property type="nucleotide sequence ID" value="XM_014819917.1"/>
</dbReference>
<name>A0ABM1ET82_PRICU</name>
<dbReference type="PANTHER" id="PTHR36693:SF1">
    <property type="entry name" value="GH02722P"/>
    <property type="match status" value="1"/>
</dbReference>
<sequence length="403" mass="45541">MSMSMTRQPKETFYLLMLDQITVTDTVIELGRISNARSTETVDTMHDVITRFTRNAKNHLEIDTGTMSMSMHTSPYHAVTSKGDEDGRGRAISTMLPVTTSACSCVECDGRLALHPFAYRRYLECQREDEIGVKNCVSVMISPVDGSLSLCRTMRGPGVQRECGVACRVTDVARVRRLRFARAVDTLLFCCFVTVLQQSASFRRCFYASVWRKLLTIGGAADGPVLLRADVSWPLNLPLNKSWAYKVEAMVQKKRSLDETMAWLSTLGGAYSALGDYYKACAVIAGQLSMRQLRIAVEMGDDVTCARCMVYLAISCMQQWKLRQARDIVRRQWKLGKRMHDRQLSAMCIGVWSRLRFVWRCRRSNADPRARTQSGGSDERVRAHKVQHEQSQSSESRHCLSVS</sequence>
<dbReference type="InterPro" id="IPR032072">
    <property type="entry name" value="DUF4807"/>
</dbReference>
<proteinExistence type="predicted"/>
<evidence type="ECO:0000313" key="2">
    <source>
        <dbReference type="Proteomes" id="UP000695022"/>
    </source>
</evidence>
<evidence type="ECO:0000313" key="3">
    <source>
        <dbReference type="RefSeq" id="XP_014675403.1"/>
    </source>
</evidence>
<protein>
    <submittedName>
        <fullName evidence="3">Uncharacterized protein LOC106815458 isoform X1</fullName>
    </submittedName>
</protein>
<keyword evidence="2" id="KW-1185">Reference proteome</keyword>
<evidence type="ECO:0000256" key="1">
    <source>
        <dbReference type="SAM" id="MobiDB-lite"/>
    </source>
</evidence>
<dbReference type="PANTHER" id="PTHR36693">
    <property type="entry name" value="GH02722P"/>
    <property type="match status" value="1"/>
</dbReference>
<reference evidence="3" key="1">
    <citation type="submission" date="2025-08" db="UniProtKB">
        <authorList>
            <consortium name="RefSeq"/>
        </authorList>
    </citation>
    <scope>IDENTIFICATION</scope>
</reference>
<dbReference type="InterPro" id="IPR011990">
    <property type="entry name" value="TPR-like_helical_dom_sf"/>
</dbReference>
<accession>A0ABM1ET82</accession>
<dbReference type="Gene3D" id="1.25.40.10">
    <property type="entry name" value="Tetratricopeptide repeat domain"/>
    <property type="match status" value="1"/>
</dbReference>
<gene>
    <name evidence="3" type="primary">LOC106815458</name>
</gene>
<feature type="region of interest" description="Disordered" evidence="1">
    <location>
        <begin position="367"/>
        <end position="403"/>
    </location>
</feature>
<dbReference type="GeneID" id="106815458"/>
<dbReference type="Proteomes" id="UP000695022">
    <property type="component" value="Unplaced"/>
</dbReference>